<dbReference type="GO" id="GO:0070475">
    <property type="term" value="P:rRNA base methylation"/>
    <property type="evidence" value="ECO:0007669"/>
    <property type="project" value="TreeGrafter"/>
</dbReference>
<evidence type="ECO:0000256" key="6">
    <source>
        <dbReference type="HAMAP-Rule" id="MF_01848"/>
    </source>
</evidence>
<dbReference type="NCBIfam" id="NF008725">
    <property type="entry name" value="PRK11727.1"/>
    <property type="match status" value="1"/>
</dbReference>
<dbReference type="Gene3D" id="3.40.50.150">
    <property type="entry name" value="Vaccinia Virus protein VP39"/>
    <property type="match status" value="1"/>
</dbReference>
<dbReference type="AlphaFoldDB" id="U3AKI5"/>
<comment type="function">
    <text evidence="6">Specifically methylates the adenine in position 1618 of 23S rRNA.</text>
</comment>
<dbReference type="PIRSF" id="PIRSF029038">
    <property type="entry name" value="Mtase_YbiN_prd"/>
    <property type="match status" value="1"/>
</dbReference>
<evidence type="ECO:0000313" key="8">
    <source>
        <dbReference type="EMBL" id="GAD74265.1"/>
    </source>
</evidence>
<comment type="subcellular location">
    <subcellularLocation>
        <location evidence="6">Cytoplasm</location>
    </subcellularLocation>
</comment>
<evidence type="ECO:0000256" key="2">
    <source>
        <dbReference type="ARBA" id="ARBA00022552"/>
    </source>
</evidence>
<evidence type="ECO:0000256" key="1">
    <source>
        <dbReference type="ARBA" id="ARBA00022490"/>
    </source>
</evidence>
<sequence length="382" mass="43696">MTKNNQNLSHSRSNPHRSEHGKSNTKNKAKRNKPQSTRKALVSVVNKEIDFIKVAKSGLHPRNAHHGRYNFKQLLHNEPQLQAFMVKNPNGEDTINFSDAQAVKVLNRALLKTFYGLQYWDIPEHYLCPPIPGRADYIHRLAELLDNEVKGYYPHKRVRALDIGVGANCIYPIVGATQYAWHYIGSDVDPTSIKSAQKIISANDALRSKIEVIQQTADSKIYHGIIQPNQYFDVTTCNPPFHRSADEAAAGTARKRENLKLNQQKKKPTNGKNTFQHSNSAKQTKLNFGGQKTELWCKGGEEAFIRKMALESQDFRTQVLWFTTLISKKDNVRPMRKQLEKLGVKAIRVIEMSQGQKVSRLMAWSYMSAKERKQWIAINRTY</sequence>
<keyword evidence="1 6" id="KW-0963">Cytoplasm</keyword>
<dbReference type="EMBL" id="BATL01000008">
    <property type="protein sequence ID" value="GAD74265.1"/>
    <property type="molecule type" value="Genomic_DNA"/>
</dbReference>
<dbReference type="PANTHER" id="PTHR13393:SF0">
    <property type="entry name" value="RNA N6-ADENOSINE-METHYLTRANSFERASE METTL16"/>
    <property type="match status" value="1"/>
</dbReference>
<dbReference type="InterPro" id="IPR016909">
    <property type="entry name" value="rRNA_lsu_MeTfrase_F"/>
</dbReference>
<keyword evidence="5 6" id="KW-0949">S-adenosyl-L-methionine</keyword>
<dbReference type="STRING" id="1219077.VAZ01S_008_00070"/>
<dbReference type="HAMAP" id="MF_01848">
    <property type="entry name" value="23SrRNA_methyltr_F"/>
    <property type="match status" value="1"/>
</dbReference>
<dbReference type="GO" id="GO:0005737">
    <property type="term" value="C:cytoplasm"/>
    <property type="evidence" value="ECO:0007669"/>
    <property type="project" value="UniProtKB-SubCell"/>
</dbReference>
<accession>U3AKI5</accession>
<dbReference type="Pfam" id="PF05971">
    <property type="entry name" value="Methyltransf_10"/>
    <property type="match status" value="1"/>
</dbReference>
<comment type="caution">
    <text evidence="8">The sequence shown here is derived from an EMBL/GenBank/DDBJ whole genome shotgun (WGS) entry which is preliminary data.</text>
</comment>
<organism evidence="8 9">
    <name type="scientific">Vibrio azureus NBRC 104587</name>
    <dbReference type="NCBI Taxonomy" id="1219077"/>
    <lineage>
        <taxon>Bacteria</taxon>
        <taxon>Pseudomonadati</taxon>
        <taxon>Pseudomonadota</taxon>
        <taxon>Gammaproteobacteria</taxon>
        <taxon>Vibrionales</taxon>
        <taxon>Vibrionaceae</taxon>
        <taxon>Vibrio</taxon>
    </lineage>
</organism>
<keyword evidence="4 6" id="KW-0808">Transferase</keyword>
<reference evidence="8 9" key="1">
    <citation type="submission" date="2013-09" db="EMBL/GenBank/DDBJ databases">
        <title>Whole genome shotgun sequence of Vibrio azureus NBRC 104587.</title>
        <authorList>
            <person name="Isaki S."/>
            <person name="Hosoyama A."/>
            <person name="Numata M."/>
            <person name="Hashimoto M."/>
            <person name="Hosoyama Y."/>
            <person name="Tsuchikane K."/>
            <person name="Noguchi M."/>
            <person name="Hirakata S."/>
            <person name="Ichikawa N."/>
            <person name="Ohji S."/>
            <person name="Yamazoe A."/>
            <person name="Fujita N."/>
        </authorList>
    </citation>
    <scope>NUCLEOTIDE SEQUENCE [LARGE SCALE GENOMIC DNA]</scope>
    <source>
        <strain evidence="8 9">NBRC 104587</strain>
    </source>
</reference>
<keyword evidence="3 6" id="KW-0489">Methyltransferase</keyword>
<dbReference type="InterPro" id="IPR029063">
    <property type="entry name" value="SAM-dependent_MTases_sf"/>
</dbReference>
<proteinExistence type="inferred from homology"/>
<evidence type="ECO:0000313" key="9">
    <source>
        <dbReference type="Proteomes" id="UP000016567"/>
    </source>
</evidence>
<feature type="compositionally biased region" description="Polar residues" evidence="7">
    <location>
        <begin position="270"/>
        <end position="283"/>
    </location>
</feature>
<comment type="similarity">
    <text evidence="6">Belongs to the methyltransferase superfamily. METTL16/RlmF family.</text>
</comment>
<dbReference type="RefSeq" id="WP_021708045.1">
    <property type="nucleotide sequence ID" value="NZ_BAOB01000133.1"/>
</dbReference>
<dbReference type="Proteomes" id="UP000016567">
    <property type="component" value="Unassembled WGS sequence"/>
</dbReference>
<name>U3AKI5_9VIBR</name>
<feature type="compositionally biased region" description="Polar residues" evidence="7">
    <location>
        <begin position="1"/>
        <end position="12"/>
    </location>
</feature>
<dbReference type="CDD" id="cd02440">
    <property type="entry name" value="AdoMet_MTases"/>
    <property type="match status" value="1"/>
</dbReference>
<keyword evidence="2 6" id="KW-0698">rRNA processing</keyword>
<feature type="compositionally biased region" description="Basic residues" evidence="7">
    <location>
        <begin position="23"/>
        <end position="33"/>
    </location>
</feature>
<feature type="region of interest" description="Disordered" evidence="7">
    <location>
        <begin position="263"/>
        <end position="283"/>
    </location>
</feature>
<dbReference type="GO" id="GO:0052907">
    <property type="term" value="F:23S rRNA (adenine(1618)-N(6))-methyltransferase activity"/>
    <property type="evidence" value="ECO:0007669"/>
    <property type="project" value="UniProtKB-EC"/>
</dbReference>
<comment type="catalytic activity">
    <reaction evidence="6">
        <text>adenosine(1618) in 23S rRNA + S-adenosyl-L-methionine = N(6)-methyladenosine(1618) in 23S rRNA + S-adenosyl-L-homocysteine + H(+)</text>
        <dbReference type="Rhea" id="RHEA:16497"/>
        <dbReference type="Rhea" id="RHEA-COMP:10229"/>
        <dbReference type="Rhea" id="RHEA-COMP:10231"/>
        <dbReference type="ChEBI" id="CHEBI:15378"/>
        <dbReference type="ChEBI" id="CHEBI:57856"/>
        <dbReference type="ChEBI" id="CHEBI:59789"/>
        <dbReference type="ChEBI" id="CHEBI:74411"/>
        <dbReference type="ChEBI" id="CHEBI:74449"/>
        <dbReference type="EC" id="2.1.1.181"/>
    </reaction>
</comment>
<dbReference type="SUPFAM" id="SSF53335">
    <property type="entry name" value="S-adenosyl-L-methionine-dependent methyltransferases"/>
    <property type="match status" value="1"/>
</dbReference>
<keyword evidence="9" id="KW-1185">Reference proteome</keyword>
<evidence type="ECO:0000256" key="3">
    <source>
        <dbReference type="ARBA" id="ARBA00022603"/>
    </source>
</evidence>
<dbReference type="OrthoDB" id="1115728at2"/>
<dbReference type="InterPro" id="IPR010286">
    <property type="entry name" value="METTL16/RlmF"/>
</dbReference>
<gene>
    <name evidence="6 8" type="primary">rlmF</name>
    <name evidence="8" type="ORF">VAZ01S_008_00070</name>
</gene>
<evidence type="ECO:0000256" key="7">
    <source>
        <dbReference type="SAM" id="MobiDB-lite"/>
    </source>
</evidence>
<evidence type="ECO:0000256" key="5">
    <source>
        <dbReference type="ARBA" id="ARBA00022691"/>
    </source>
</evidence>
<evidence type="ECO:0000256" key="4">
    <source>
        <dbReference type="ARBA" id="ARBA00022679"/>
    </source>
</evidence>
<dbReference type="eggNOG" id="COG3129">
    <property type="taxonomic scope" value="Bacteria"/>
</dbReference>
<dbReference type="PANTHER" id="PTHR13393">
    <property type="entry name" value="SAM-DEPENDENT METHYLTRANSFERASE"/>
    <property type="match status" value="1"/>
</dbReference>
<feature type="region of interest" description="Disordered" evidence="7">
    <location>
        <begin position="1"/>
        <end position="40"/>
    </location>
</feature>
<dbReference type="EC" id="2.1.1.181" evidence="6"/>
<protein>
    <recommendedName>
        <fullName evidence="6">Ribosomal RNA large subunit methyltransferase F</fullName>
        <ecNumber evidence="6">2.1.1.181</ecNumber>
    </recommendedName>
    <alternativeName>
        <fullName evidence="6">23S rRNA mA1618 methyltransferase</fullName>
    </alternativeName>
    <alternativeName>
        <fullName evidence="6">rRNA adenine N-6-methyltransferase</fullName>
    </alternativeName>
</protein>